<feature type="domain" description="Uracil-DNA glycosylase-like" evidence="8">
    <location>
        <begin position="1"/>
        <end position="110"/>
    </location>
</feature>
<dbReference type="InterPro" id="IPR005122">
    <property type="entry name" value="Uracil-DNA_glycosylase-like"/>
</dbReference>
<evidence type="ECO:0000256" key="7">
    <source>
        <dbReference type="ARBA" id="ARBA00023204"/>
    </source>
</evidence>
<evidence type="ECO:0000256" key="6">
    <source>
        <dbReference type="ARBA" id="ARBA00023014"/>
    </source>
</evidence>
<proteinExistence type="predicted"/>
<dbReference type="Pfam" id="PF03167">
    <property type="entry name" value="UDG"/>
    <property type="match status" value="1"/>
</dbReference>
<dbReference type="GO" id="GO:0006281">
    <property type="term" value="P:DNA repair"/>
    <property type="evidence" value="ECO:0007669"/>
    <property type="project" value="UniProtKB-KW"/>
</dbReference>
<organism evidence="9 10">
    <name type="scientific">Acetobacter ascendens</name>
    <dbReference type="NCBI Taxonomy" id="481146"/>
    <lineage>
        <taxon>Bacteria</taxon>
        <taxon>Pseudomonadati</taxon>
        <taxon>Pseudomonadota</taxon>
        <taxon>Alphaproteobacteria</taxon>
        <taxon>Acetobacterales</taxon>
        <taxon>Acetobacteraceae</taxon>
        <taxon>Acetobacter</taxon>
    </lineage>
</organism>
<evidence type="ECO:0000256" key="2">
    <source>
        <dbReference type="ARBA" id="ARBA00022723"/>
    </source>
</evidence>
<dbReference type="GO" id="GO:0046872">
    <property type="term" value="F:metal ion binding"/>
    <property type="evidence" value="ECO:0007669"/>
    <property type="project" value="UniProtKB-KW"/>
</dbReference>
<keyword evidence="10" id="KW-1185">Reference proteome</keyword>
<evidence type="ECO:0000259" key="8">
    <source>
        <dbReference type="Pfam" id="PF03167"/>
    </source>
</evidence>
<evidence type="ECO:0000256" key="1">
    <source>
        <dbReference type="ARBA" id="ARBA00022485"/>
    </source>
</evidence>
<reference evidence="10" key="1">
    <citation type="submission" date="2016-04" db="EMBL/GenBank/DDBJ databases">
        <authorList>
            <person name="Jeon C.O."/>
            <person name="Cho G.Y."/>
            <person name="Jeong H.I."/>
            <person name="Kim K.H."/>
        </authorList>
    </citation>
    <scope>NUCLEOTIDE SEQUENCE [LARGE SCALE GENOMIC DNA]</scope>
    <source>
        <strain evidence="10">LMG 1590</strain>
    </source>
</reference>
<evidence type="ECO:0000256" key="3">
    <source>
        <dbReference type="ARBA" id="ARBA00022763"/>
    </source>
</evidence>
<evidence type="ECO:0000313" key="9">
    <source>
        <dbReference type="EMBL" id="AOW46504.1"/>
    </source>
</evidence>
<evidence type="ECO:0000313" key="10">
    <source>
        <dbReference type="Proteomes" id="UP000175973"/>
    </source>
</evidence>
<dbReference type="PANTHER" id="PTHR33693:SF9">
    <property type="entry name" value="TYPE-4 URACIL-DNA GLYCOSYLASE"/>
    <property type="match status" value="1"/>
</dbReference>
<dbReference type="InterPro" id="IPR036895">
    <property type="entry name" value="Uracil-DNA_glycosylase-like_sf"/>
</dbReference>
<keyword evidence="2" id="KW-0479">Metal-binding</keyword>
<protein>
    <recommendedName>
        <fullName evidence="8">Uracil-DNA glycosylase-like domain-containing protein</fullName>
    </recommendedName>
</protein>
<dbReference type="Gene3D" id="3.40.470.10">
    <property type="entry name" value="Uracil-DNA glycosylase-like domain"/>
    <property type="match status" value="1"/>
</dbReference>
<dbReference type="AlphaFoldDB" id="A0A1D8QW29"/>
<gene>
    <name evidence="9" type="ORF">A4S02_06680</name>
</gene>
<dbReference type="KEGG" id="aasc:A4S02_06680"/>
<dbReference type="GO" id="GO:0097506">
    <property type="term" value="F:deaminated base DNA N-glycosylase activity"/>
    <property type="evidence" value="ECO:0007669"/>
    <property type="project" value="UniProtKB-ARBA"/>
</dbReference>
<evidence type="ECO:0000256" key="5">
    <source>
        <dbReference type="ARBA" id="ARBA00023004"/>
    </source>
</evidence>
<evidence type="ECO:0000256" key="4">
    <source>
        <dbReference type="ARBA" id="ARBA00022801"/>
    </source>
</evidence>
<dbReference type="SUPFAM" id="SSF52141">
    <property type="entry name" value="Uracil-DNA glycosylase-like"/>
    <property type="match status" value="1"/>
</dbReference>
<keyword evidence="6" id="KW-0411">Iron-sulfur</keyword>
<name>A0A1D8QW29_9PROT</name>
<keyword evidence="1" id="KW-0004">4Fe-4S</keyword>
<dbReference type="GO" id="GO:0051539">
    <property type="term" value="F:4 iron, 4 sulfur cluster binding"/>
    <property type="evidence" value="ECO:0007669"/>
    <property type="project" value="UniProtKB-KW"/>
</dbReference>
<keyword evidence="3" id="KW-0227">DNA damage</keyword>
<dbReference type="EMBL" id="CP015164">
    <property type="protein sequence ID" value="AOW46504.1"/>
    <property type="molecule type" value="Genomic_DNA"/>
</dbReference>
<accession>A0A1D8QW29</accession>
<dbReference type="PANTHER" id="PTHR33693">
    <property type="entry name" value="TYPE-5 URACIL-DNA GLYCOSYLASE"/>
    <property type="match status" value="1"/>
</dbReference>
<dbReference type="Proteomes" id="UP000175973">
    <property type="component" value="Chromosome"/>
</dbReference>
<dbReference type="InterPro" id="IPR051536">
    <property type="entry name" value="UDG_Type-4/5"/>
</dbReference>
<keyword evidence="4" id="KW-0378">Hydrolase</keyword>
<keyword evidence="5" id="KW-0408">Iron</keyword>
<keyword evidence="7" id="KW-0234">DNA repair</keyword>
<sequence>MTNAVKHFRFTWRNNRRLHQKPDQESVDACRIWLDAERRLVHPKLIVMLGVTAAQSLLKRPVTISRERSRIFQLDEQCSGLVTVHPSYLLRLPNEEAKAREYARFVEDLRLAQSFITQQSD</sequence>